<gene>
    <name evidence="4" type="ORF">LTR24_005329</name>
</gene>
<dbReference type="SMART" id="SM00312">
    <property type="entry name" value="PX"/>
    <property type="match status" value="1"/>
</dbReference>
<accession>A0ABR0KAU7</accession>
<evidence type="ECO:0000256" key="1">
    <source>
        <dbReference type="SAM" id="MobiDB-lite"/>
    </source>
</evidence>
<evidence type="ECO:0000259" key="2">
    <source>
        <dbReference type="PROSITE" id="PS50192"/>
    </source>
</evidence>
<dbReference type="PANTHER" id="PTHR22775:SF3">
    <property type="entry name" value="SORTING NEXIN-13"/>
    <property type="match status" value="1"/>
</dbReference>
<feature type="region of interest" description="Disordered" evidence="1">
    <location>
        <begin position="298"/>
        <end position="324"/>
    </location>
</feature>
<dbReference type="CDD" id="cd15858">
    <property type="entry name" value="SNARE_VAM7"/>
    <property type="match status" value="1"/>
</dbReference>
<dbReference type="EMBL" id="JAVRRG010000060">
    <property type="protein sequence ID" value="KAK5092303.1"/>
    <property type="molecule type" value="Genomic_DNA"/>
</dbReference>
<reference evidence="4 5" key="1">
    <citation type="submission" date="2023-08" db="EMBL/GenBank/DDBJ databases">
        <title>Black Yeasts Isolated from many extreme environments.</title>
        <authorList>
            <person name="Coleine C."/>
            <person name="Stajich J.E."/>
            <person name="Selbmann L."/>
        </authorList>
    </citation>
    <scope>NUCLEOTIDE SEQUENCE [LARGE SCALE GENOMIC DNA]</scope>
    <source>
        <strain evidence="4 5">CCFEE 5885</strain>
    </source>
</reference>
<dbReference type="SUPFAM" id="SSF64268">
    <property type="entry name" value="PX domain"/>
    <property type="match status" value="1"/>
</dbReference>
<comment type="caution">
    <text evidence="4">The sequence shown here is derived from an EMBL/GenBank/DDBJ whole genome shotgun (WGS) entry which is preliminary data.</text>
</comment>
<feature type="domain" description="PX" evidence="3">
    <location>
        <begin position="33"/>
        <end position="148"/>
    </location>
</feature>
<keyword evidence="5" id="KW-1185">Reference proteome</keyword>
<evidence type="ECO:0000313" key="4">
    <source>
        <dbReference type="EMBL" id="KAK5092303.1"/>
    </source>
</evidence>
<evidence type="ECO:0008006" key="6">
    <source>
        <dbReference type="Google" id="ProtNLM"/>
    </source>
</evidence>
<dbReference type="InterPro" id="IPR001683">
    <property type="entry name" value="PX_dom"/>
</dbReference>
<dbReference type="InterPro" id="IPR000727">
    <property type="entry name" value="T_SNARE_dom"/>
</dbReference>
<dbReference type="CDD" id="cd06897">
    <property type="entry name" value="PX_SNARE"/>
    <property type="match status" value="1"/>
</dbReference>
<sequence>MESSSCLHALNSRIRESILRLAGPIIAHEHSMAPSIDIAIPSTALSSGSKQYTIYNITLRLPLRSYTLQKRYSDFLTFHQSLTEQVGAAPPATLPSKSWFKSTVSSPELTEIRRQGLETYLQTLNSIEDNRWRNTSIWRTFLNLPSSFASQTSSKAGQLHSVLTGSGAGGAPITDPTVWLDSHRDLKAQLRDARLNLTNRDQASTPQKQHEASAAAKSSLVKAGTLISALEAGLTNIQKPNTSQSQKLGAGETRRRKDLLSAAKKDKDALENLLNAMSQKSKLDSAVANIAEHTDLLQTSSTAKPGASSARTGRVLGKETKETQGLDNQGLLQLQQQKMKDQDLDVDEIRQIVHRQRVLAEQINGELEVQNEMLRMVDEDVDRVQGKIDIAKKRIGKIS</sequence>
<dbReference type="PROSITE" id="PS50192">
    <property type="entry name" value="T_SNARE"/>
    <property type="match status" value="1"/>
</dbReference>
<evidence type="ECO:0000259" key="3">
    <source>
        <dbReference type="PROSITE" id="PS50195"/>
    </source>
</evidence>
<evidence type="ECO:0000313" key="5">
    <source>
        <dbReference type="Proteomes" id="UP001345013"/>
    </source>
</evidence>
<feature type="compositionally biased region" description="Polar residues" evidence="1">
    <location>
        <begin position="238"/>
        <end position="247"/>
    </location>
</feature>
<dbReference type="SUPFAM" id="SSF58038">
    <property type="entry name" value="SNARE fusion complex"/>
    <property type="match status" value="1"/>
</dbReference>
<dbReference type="PROSITE" id="PS50195">
    <property type="entry name" value="PX"/>
    <property type="match status" value="1"/>
</dbReference>
<proteinExistence type="predicted"/>
<dbReference type="PANTHER" id="PTHR22775">
    <property type="entry name" value="SORTING NEXIN"/>
    <property type="match status" value="1"/>
</dbReference>
<dbReference type="Gene3D" id="3.30.1520.10">
    <property type="entry name" value="Phox-like domain"/>
    <property type="match status" value="1"/>
</dbReference>
<dbReference type="Proteomes" id="UP001345013">
    <property type="component" value="Unassembled WGS sequence"/>
</dbReference>
<dbReference type="InterPro" id="IPR036871">
    <property type="entry name" value="PX_dom_sf"/>
</dbReference>
<name>A0ABR0KAU7_9EURO</name>
<dbReference type="Pfam" id="PF00787">
    <property type="entry name" value="PX"/>
    <property type="match status" value="1"/>
</dbReference>
<feature type="domain" description="T-SNARE coiled-coil homology" evidence="2">
    <location>
        <begin position="336"/>
        <end position="398"/>
    </location>
</feature>
<protein>
    <recommendedName>
        <fullName evidence="6">Syntaxin</fullName>
    </recommendedName>
</protein>
<dbReference type="Gene3D" id="1.20.5.110">
    <property type="match status" value="1"/>
</dbReference>
<feature type="region of interest" description="Disordered" evidence="1">
    <location>
        <begin position="238"/>
        <end position="258"/>
    </location>
</feature>
<organism evidence="4 5">
    <name type="scientific">Lithohypha guttulata</name>
    <dbReference type="NCBI Taxonomy" id="1690604"/>
    <lineage>
        <taxon>Eukaryota</taxon>
        <taxon>Fungi</taxon>
        <taxon>Dikarya</taxon>
        <taxon>Ascomycota</taxon>
        <taxon>Pezizomycotina</taxon>
        <taxon>Eurotiomycetes</taxon>
        <taxon>Chaetothyriomycetidae</taxon>
        <taxon>Chaetothyriales</taxon>
        <taxon>Trichomeriaceae</taxon>
        <taxon>Lithohypha</taxon>
    </lineage>
</organism>